<accession>A0A1I2J9E8</accession>
<feature type="domain" description="Carbohydrate kinase PfkB" evidence="1">
    <location>
        <begin position="18"/>
        <end position="335"/>
    </location>
</feature>
<dbReference type="OrthoDB" id="9795789at2"/>
<dbReference type="GO" id="GO:0016301">
    <property type="term" value="F:kinase activity"/>
    <property type="evidence" value="ECO:0007669"/>
    <property type="project" value="UniProtKB-KW"/>
</dbReference>
<dbReference type="InterPro" id="IPR052562">
    <property type="entry name" value="Ketohexokinase-related"/>
</dbReference>
<dbReference type="AlphaFoldDB" id="A0A1I2J9E8"/>
<dbReference type="InterPro" id="IPR029056">
    <property type="entry name" value="Ribokinase-like"/>
</dbReference>
<evidence type="ECO:0000259" key="1">
    <source>
        <dbReference type="Pfam" id="PF00294"/>
    </source>
</evidence>
<dbReference type="Gene3D" id="3.40.1190.20">
    <property type="match status" value="1"/>
</dbReference>
<dbReference type="EMBL" id="FONG01000017">
    <property type="protein sequence ID" value="SFF51452.1"/>
    <property type="molecule type" value="Genomic_DNA"/>
</dbReference>
<keyword evidence="2" id="KW-0808">Transferase</keyword>
<protein>
    <submittedName>
        <fullName evidence="2">Sugar or nucleoside kinase, ribokinase family</fullName>
    </submittedName>
</protein>
<evidence type="ECO:0000313" key="3">
    <source>
        <dbReference type="Proteomes" id="UP000199323"/>
    </source>
</evidence>
<keyword evidence="3" id="KW-1185">Reference proteome</keyword>
<dbReference type="InterPro" id="IPR011611">
    <property type="entry name" value="PfkB_dom"/>
</dbReference>
<sequence>MTGDPTVRGGRRPPRGLFVGLTTLDIIQLVDHVPAANEKVTARAQTVAAGGPAANAAAAFSHLGGEATLLTAVGGHPLAAGVTADLAQLGVRVVDLAADSDAPPAVSSILVTAATGERAVASLNTTGRPVAVPPGPYVAELVAGADVVECDGHHIGPAIAVARAARTAGRRTVLDGGSWKPGTEELLPFIDVAVCSADFRPPEASTPAQVLDFLASSGAGVPWAAVTHGGDPVVWAGPGGARGELPVAPAARIADTLGAGDVLHGALAYVLAAPPADPLTADQLTADRRTADQLTADRLTADRLTGGRLTAGAFRTALAYASAVATASCASFGTRAWMREGSPVPHPATPTLGE</sequence>
<organism evidence="2 3">
    <name type="scientific">Actinacidiphila alni</name>
    <dbReference type="NCBI Taxonomy" id="380248"/>
    <lineage>
        <taxon>Bacteria</taxon>
        <taxon>Bacillati</taxon>
        <taxon>Actinomycetota</taxon>
        <taxon>Actinomycetes</taxon>
        <taxon>Kitasatosporales</taxon>
        <taxon>Streptomycetaceae</taxon>
        <taxon>Actinacidiphila</taxon>
    </lineage>
</organism>
<dbReference type="PANTHER" id="PTHR42774:SF3">
    <property type="entry name" value="KETOHEXOKINASE"/>
    <property type="match status" value="1"/>
</dbReference>
<evidence type="ECO:0000313" key="2">
    <source>
        <dbReference type="EMBL" id="SFF51452.1"/>
    </source>
</evidence>
<reference evidence="2 3" key="1">
    <citation type="submission" date="2016-10" db="EMBL/GenBank/DDBJ databases">
        <authorList>
            <person name="de Groot N.N."/>
        </authorList>
    </citation>
    <scope>NUCLEOTIDE SEQUENCE [LARGE SCALE GENOMIC DNA]</scope>
    <source>
        <strain evidence="2 3">CGMCC 4.3510</strain>
    </source>
</reference>
<dbReference type="SUPFAM" id="SSF53613">
    <property type="entry name" value="Ribokinase-like"/>
    <property type="match status" value="1"/>
</dbReference>
<name>A0A1I2J9E8_9ACTN</name>
<dbReference type="STRING" id="380248.SAMN05216251_11721"/>
<dbReference type="Proteomes" id="UP000199323">
    <property type="component" value="Unassembled WGS sequence"/>
</dbReference>
<gene>
    <name evidence="2" type="ORF">SAMN05216251_11721</name>
</gene>
<keyword evidence="2" id="KW-0418">Kinase</keyword>
<dbReference type="PANTHER" id="PTHR42774">
    <property type="entry name" value="PHOSPHOTRANSFERASE SYSTEM TRANSPORT PROTEIN"/>
    <property type="match status" value="1"/>
</dbReference>
<dbReference type="Pfam" id="PF00294">
    <property type="entry name" value="PfkB"/>
    <property type="match status" value="1"/>
</dbReference>
<proteinExistence type="predicted"/>